<comment type="caution">
    <text evidence="2">The sequence shown here is derived from an EMBL/GenBank/DDBJ whole genome shotgun (WGS) entry which is preliminary data.</text>
</comment>
<dbReference type="EMBL" id="CAJNOQ010016626">
    <property type="protein sequence ID" value="CAF1384587.1"/>
    <property type="molecule type" value="Genomic_DNA"/>
</dbReference>
<keyword evidence="4" id="KW-1185">Reference proteome</keyword>
<dbReference type="InterPro" id="IPR013783">
    <property type="entry name" value="Ig-like_fold"/>
</dbReference>
<dbReference type="SUPFAM" id="SSF49417">
    <property type="entry name" value="p53-like transcription factors"/>
    <property type="match status" value="1"/>
</dbReference>
<dbReference type="Gene3D" id="2.60.40.10">
    <property type="entry name" value="Immunoglobulins"/>
    <property type="match status" value="1"/>
</dbReference>
<evidence type="ECO:0000313" key="3">
    <source>
        <dbReference type="EMBL" id="CAF4279777.1"/>
    </source>
</evidence>
<sequence length="390" mass="44959">MFPGFEHDSMDTNIDSNDALEIALEIAPTVEQLPEIKILAHPKSRHRVRYSSEQYSLRYIQTEKNDKFSYPTIKISSQWFGNCTRKLYIRVGLTTVLHDGHRYIHPYSLNTPSEDILNGFINPNENCLYFPIESQNNSFDEMSFRLTIVKTEQRNLNEHDPLKIFDSPNLVDNLQPVPTTAKKFIKFYKLTQSQLVFTIFEQINNNQMIPYELTTTYSNIMTEGSSKGENSIYAYFPTMGSCDGNEDIMICFESTILNVKDLKVYFEITTTPWCIEVEANVKDKKLITFKSPRCQMPILTAPVEAEIVLKQNGTTITRLKYVYNPKNLCAQCRHLSTMNNLTTLSDYKDSDSIQVVPQYDQKPNILENIVANRKEKQSYSQVSSVSPNDH</sequence>
<reference evidence="2" key="1">
    <citation type="submission" date="2021-02" db="EMBL/GenBank/DDBJ databases">
        <authorList>
            <person name="Nowell W R."/>
        </authorList>
    </citation>
    <scope>NUCLEOTIDE SEQUENCE</scope>
</reference>
<gene>
    <name evidence="2" type="ORF">GPM918_LOCUS32496</name>
    <name evidence="3" type="ORF">SRO942_LOCUS33166</name>
</gene>
<dbReference type="GO" id="GO:0003700">
    <property type="term" value="F:DNA-binding transcription factor activity"/>
    <property type="evidence" value="ECO:0007669"/>
    <property type="project" value="InterPro"/>
</dbReference>
<dbReference type="PROSITE" id="PS50254">
    <property type="entry name" value="REL_2"/>
    <property type="match status" value="1"/>
</dbReference>
<evidence type="ECO:0000259" key="1">
    <source>
        <dbReference type="PROSITE" id="PS50254"/>
    </source>
</evidence>
<protein>
    <recommendedName>
        <fullName evidence="1">RHD domain-containing protein</fullName>
    </recommendedName>
</protein>
<organism evidence="2 4">
    <name type="scientific">Didymodactylos carnosus</name>
    <dbReference type="NCBI Taxonomy" id="1234261"/>
    <lineage>
        <taxon>Eukaryota</taxon>
        <taxon>Metazoa</taxon>
        <taxon>Spiralia</taxon>
        <taxon>Gnathifera</taxon>
        <taxon>Rotifera</taxon>
        <taxon>Eurotatoria</taxon>
        <taxon>Bdelloidea</taxon>
        <taxon>Philodinida</taxon>
        <taxon>Philodinidae</taxon>
        <taxon>Didymodactylos</taxon>
    </lineage>
</organism>
<name>A0A815K3C8_9BILA</name>
<feature type="domain" description="RHD" evidence="1">
    <location>
        <begin position="31"/>
        <end position="200"/>
    </location>
</feature>
<proteinExistence type="predicted"/>
<dbReference type="EMBL" id="CAJOBC010082028">
    <property type="protein sequence ID" value="CAF4279777.1"/>
    <property type="molecule type" value="Genomic_DNA"/>
</dbReference>
<accession>A0A815K3C8</accession>
<feature type="non-terminal residue" evidence="2">
    <location>
        <position position="1"/>
    </location>
</feature>
<dbReference type="Gene3D" id="2.60.40.340">
    <property type="entry name" value="Rel homology domain (RHD), DNA-binding domain"/>
    <property type="match status" value="1"/>
</dbReference>
<dbReference type="InterPro" id="IPR008967">
    <property type="entry name" value="p53-like_TF_DNA-bd_sf"/>
</dbReference>
<dbReference type="InterPro" id="IPR011539">
    <property type="entry name" value="RHD_DNA_bind_dom"/>
</dbReference>
<dbReference type="AlphaFoldDB" id="A0A815K3C8"/>
<dbReference type="InterPro" id="IPR037059">
    <property type="entry name" value="RHD_DNA_bind_dom_sf"/>
</dbReference>
<evidence type="ECO:0000313" key="4">
    <source>
        <dbReference type="Proteomes" id="UP000663829"/>
    </source>
</evidence>
<dbReference type="GO" id="GO:0003677">
    <property type="term" value="F:DNA binding"/>
    <property type="evidence" value="ECO:0007669"/>
    <property type="project" value="InterPro"/>
</dbReference>
<dbReference type="Proteomes" id="UP000663829">
    <property type="component" value="Unassembled WGS sequence"/>
</dbReference>
<dbReference type="Proteomes" id="UP000681722">
    <property type="component" value="Unassembled WGS sequence"/>
</dbReference>
<dbReference type="Pfam" id="PF00554">
    <property type="entry name" value="RHD_DNA_bind"/>
    <property type="match status" value="1"/>
</dbReference>
<evidence type="ECO:0000313" key="2">
    <source>
        <dbReference type="EMBL" id="CAF1384587.1"/>
    </source>
</evidence>